<gene>
    <name evidence="2" type="ORF">ONB1V03_LOCUS18169</name>
</gene>
<sequence length="143" mass="16385">YAPDSQLYPRDPKKRALVDRSLNIDMGLGPQIGEIMRAKMFAGVDPPEDKVTNLKNNLKVLDQIIGANHYVTGNQLTIADLSLLATGTYLDWAELDISEFTNYKRWYTTVQKELPYFDEINTFSKEEREALVEKARARYAPKK</sequence>
<dbReference type="InterPro" id="IPR010987">
    <property type="entry name" value="Glutathione-S-Trfase_C-like"/>
</dbReference>
<evidence type="ECO:0000313" key="2">
    <source>
        <dbReference type="EMBL" id="CAD7661608.1"/>
    </source>
</evidence>
<dbReference type="CDD" id="cd03177">
    <property type="entry name" value="GST_C_Delta_Epsilon"/>
    <property type="match status" value="1"/>
</dbReference>
<dbReference type="GO" id="GO:0004364">
    <property type="term" value="F:glutathione transferase activity"/>
    <property type="evidence" value="ECO:0007669"/>
    <property type="project" value="TreeGrafter"/>
</dbReference>
<dbReference type="Pfam" id="PF00043">
    <property type="entry name" value="GST_C"/>
    <property type="match status" value="1"/>
</dbReference>
<dbReference type="InterPro" id="IPR036282">
    <property type="entry name" value="Glutathione-S-Trfase_C_sf"/>
</dbReference>
<protein>
    <recommendedName>
        <fullName evidence="1">GST C-terminal domain-containing protein</fullName>
    </recommendedName>
</protein>
<dbReference type="InterPro" id="IPR004046">
    <property type="entry name" value="GST_C"/>
</dbReference>
<dbReference type="EMBL" id="CAJPVJ010024344">
    <property type="protein sequence ID" value="CAG2178744.1"/>
    <property type="molecule type" value="Genomic_DNA"/>
</dbReference>
<dbReference type="PANTHER" id="PTHR43969:SF9">
    <property type="entry name" value="GLUTATHIONE S TRANSFERASE D10, ISOFORM A-RELATED"/>
    <property type="match status" value="1"/>
</dbReference>
<proteinExistence type="predicted"/>
<dbReference type="Proteomes" id="UP000728032">
    <property type="component" value="Unassembled WGS sequence"/>
</dbReference>
<feature type="non-terminal residue" evidence="2">
    <location>
        <position position="143"/>
    </location>
</feature>
<dbReference type="EMBL" id="OC939169">
    <property type="protein sequence ID" value="CAD7661608.1"/>
    <property type="molecule type" value="Genomic_DNA"/>
</dbReference>
<dbReference type="AlphaFoldDB" id="A0A7R9MK53"/>
<reference evidence="2" key="1">
    <citation type="submission" date="2020-11" db="EMBL/GenBank/DDBJ databases">
        <authorList>
            <person name="Tran Van P."/>
        </authorList>
    </citation>
    <scope>NUCLEOTIDE SEQUENCE</scope>
</reference>
<dbReference type="SUPFAM" id="SSF47616">
    <property type="entry name" value="GST C-terminal domain-like"/>
    <property type="match status" value="1"/>
</dbReference>
<accession>A0A7R9MK53</accession>
<evidence type="ECO:0000313" key="3">
    <source>
        <dbReference type="Proteomes" id="UP000728032"/>
    </source>
</evidence>
<dbReference type="PROSITE" id="PS50405">
    <property type="entry name" value="GST_CTER"/>
    <property type="match status" value="1"/>
</dbReference>
<dbReference type="PANTHER" id="PTHR43969">
    <property type="entry name" value="GLUTATHIONE S TRANSFERASE D10, ISOFORM A-RELATED"/>
    <property type="match status" value="1"/>
</dbReference>
<keyword evidence="3" id="KW-1185">Reference proteome</keyword>
<feature type="domain" description="GST C-terminal" evidence="1">
    <location>
        <begin position="11"/>
        <end position="132"/>
    </location>
</feature>
<dbReference type="Gene3D" id="1.20.1050.10">
    <property type="match status" value="1"/>
</dbReference>
<evidence type="ECO:0000259" key="1">
    <source>
        <dbReference type="PROSITE" id="PS50405"/>
    </source>
</evidence>
<dbReference type="OrthoDB" id="6507003at2759"/>
<organism evidence="2">
    <name type="scientific">Oppiella nova</name>
    <dbReference type="NCBI Taxonomy" id="334625"/>
    <lineage>
        <taxon>Eukaryota</taxon>
        <taxon>Metazoa</taxon>
        <taxon>Ecdysozoa</taxon>
        <taxon>Arthropoda</taxon>
        <taxon>Chelicerata</taxon>
        <taxon>Arachnida</taxon>
        <taxon>Acari</taxon>
        <taxon>Acariformes</taxon>
        <taxon>Sarcoptiformes</taxon>
        <taxon>Oribatida</taxon>
        <taxon>Brachypylina</taxon>
        <taxon>Oppioidea</taxon>
        <taxon>Oppiidae</taxon>
        <taxon>Oppiella</taxon>
    </lineage>
</organism>
<name>A0A7R9MK53_9ACAR</name>
<dbReference type="FunFam" id="1.20.1050.10:FF:000007">
    <property type="entry name" value="Glutathione S-transferase 1-1"/>
    <property type="match status" value="1"/>
</dbReference>
<dbReference type="GO" id="GO:0006749">
    <property type="term" value="P:glutathione metabolic process"/>
    <property type="evidence" value="ECO:0007669"/>
    <property type="project" value="TreeGrafter"/>
</dbReference>